<sequence length="171" mass="17544">MKKSILSTMLLASLSASVFAADTGPIADTVTWTGTVPAIVAANDEMYIKDLTGLDNGVLSFERAADGALSMLPTELESFEVRSVTDDSAKNYTVTLASIVATAGAETLPAGSFVVKQNGTALAVNTASASVIKSDFTLEMQDAGKNVLQAKENVEVKVVANLTVAAAAAAL</sequence>
<dbReference type="RefSeq" id="WP_128810316.1">
    <property type="nucleotide sequence ID" value="NZ_CP032093.1"/>
</dbReference>
<feature type="chain" id="PRO_5046885349" evidence="1">
    <location>
        <begin position="21"/>
        <end position="171"/>
    </location>
</feature>
<accession>A0ABM6YS91</accession>
<feature type="signal peptide" evidence="1">
    <location>
        <begin position="1"/>
        <end position="20"/>
    </location>
</feature>
<name>A0ABM6YS91_9VIBR</name>
<dbReference type="EMBL" id="CP032093">
    <property type="protein sequence ID" value="AXY00456.1"/>
    <property type="molecule type" value="Genomic_DNA"/>
</dbReference>
<evidence type="ECO:0000313" key="2">
    <source>
        <dbReference type="EMBL" id="AXY00456.1"/>
    </source>
</evidence>
<keyword evidence="3" id="KW-1185">Reference proteome</keyword>
<gene>
    <name evidence="2" type="ORF">D1115_03630</name>
</gene>
<evidence type="ECO:0000256" key="1">
    <source>
        <dbReference type="SAM" id="SignalP"/>
    </source>
</evidence>
<protein>
    <submittedName>
        <fullName evidence="2">Uncharacterized protein</fullName>
    </submittedName>
</protein>
<dbReference type="Proteomes" id="UP000262832">
    <property type="component" value="Chromosome I"/>
</dbReference>
<reference evidence="2 3" key="1">
    <citation type="submission" date="2018-08" db="EMBL/GenBank/DDBJ databases">
        <title>Genomic taxonomy of the Vibrionaceae family.</title>
        <authorList>
            <person name="Gomez-Gil B."/>
            <person name="Tanaka M."/>
            <person name="Sawabe T."/>
            <person name="Enciso-Ibarra K."/>
        </authorList>
    </citation>
    <scope>NUCLEOTIDE SEQUENCE [LARGE SCALE GENOMIC DNA]</scope>
    <source>
        <strain evidence="2 3">CAIM 1831</strain>
    </source>
</reference>
<organism evidence="2 3">
    <name type="scientific">Vibrio alfacsensis</name>
    <dbReference type="NCBI Taxonomy" id="1074311"/>
    <lineage>
        <taxon>Bacteria</taxon>
        <taxon>Pseudomonadati</taxon>
        <taxon>Pseudomonadota</taxon>
        <taxon>Gammaproteobacteria</taxon>
        <taxon>Vibrionales</taxon>
        <taxon>Vibrionaceae</taxon>
        <taxon>Vibrio</taxon>
    </lineage>
</organism>
<keyword evidence="1" id="KW-0732">Signal</keyword>
<proteinExistence type="predicted"/>
<evidence type="ECO:0000313" key="3">
    <source>
        <dbReference type="Proteomes" id="UP000262832"/>
    </source>
</evidence>